<dbReference type="InterPro" id="IPR036390">
    <property type="entry name" value="WH_DNA-bd_sf"/>
</dbReference>
<evidence type="ECO:0000259" key="2">
    <source>
        <dbReference type="Pfam" id="PF01051"/>
    </source>
</evidence>
<dbReference type="Proteomes" id="UP001597541">
    <property type="component" value="Unassembled WGS sequence"/>
</dbReference>
<dbReference type="Pfam" id="PF21205">
    <property type="entry name" value="Rep3_C"/>
    <property type="match status" value="1"/>
</dbReference>
<dbReference type="Pfam" id="PF01051">
    <property type="entry name" value="Rep3_N"/>
    <property type="match status" value="1"/>
</dbReference>
<feature type="domain" description="Initiator Rep protein WH1" evidence="2">
    <location>
        <begin position="33"/>
        <end position="176"/>
    </location>
</feature>
<dbReference type="Gene3D" id="1.10.10.10">
    <property type="entry name" value="Winged helix-like DNA-binding domain superfamily/Winged helix DNA-binding domain"/>
    <property type="match status" value="2"/>
</dbReference>
<evidence type="ECO:0000313" key="4">
    <source>
        <dbReference type="Proteomes" id="UP001597541"/>
    </source>
</evidence>
<proteinExistence type="inferred from homology"/>
<sequence>MEEEQVVTKIQDARAVQIAFDFEPDPISDHYIVSEANALIEARTNLDIYEERLIYILASRINPKDTHFRTCYFKVKEIADKLDLKDKNLYKRLREIVRRLSRKQVVIDDKYENTTLEANWLAASKYYHGKGIIELEFSQMLGPYLLQLKNNFTSFKLWNVLYLKSSYSSKLYKMLKQYLPLGKRKFATLAELKDALEIEDGKYVMYSHLKNRILLHAQRELADKTDIKFDIEEIKNGNKVVGITFLISPNPRTPRLAINGAESFEHESIYDTLKRFDIDKKTATELLVTYGENHIRANIRYVYEKQQNAEISSLSGYIIKAIKENYAKTAKTYTPDDENDRSTSIEYLNNRINSTVDVYHLMVRDNVKSTAEAERELLLSLIKDINSTSDHRIRKNMRPLQESDIVHPKGKAAFKYHS</sequence>
<dbReference type="InterPro" id="IPR000525">
    <property type="entry name" value="Initiator_Rep_WH1"/>
</dbReference>
<keyword evidence="4" id="KW-1185">Reference proteome</keyword>
<gene>
    <name evidence="3" type="ORF">ACFSUF_19810</name>
</gene>
<name>A0ABW5PJY5_9BACL</name>
<protein>
    <submittedName>
        <fullName evidence="3">Replication initiation protein</fullName>
    </submittedName>
</protein>
<dbReference type="RefSeq" id="WP_377605753.1">
    <property type="nucleotide sequence ID" value="NZ_JBHUME010000013.1"/>
</dbReference>
<dbReference type="EMBL" id="JBHUME010000013">
    <property type="protein sequence ID" value="MFD2614662.1"/>
    <property type="molecule type" value="Genomic_DNA"/>
</dbReference>
<comment type="similarity">
    <text evidence="1">Belongs to the initiator RepB protein family.</text>
</comment>
<evidence type="ECO:0000256" key="1">
    <source>
        <dbReference type="ARBA" id="ARBA00038283"/>
    </source>
</evidence>
<evidence type="ECO:0000313" key="3">
    <source>
        <dbReference type="EMBL" id="MFD2614662.1"/>
    </source>
</evidence>
<dbReference type="SUPFAM" id="SSF46785">
    <property type="entry name" value="Winged helix' DNA-binding domain"/>
    <property type="match status" value="2"/>
</dbReference>
<dbReference type="InterPro" id="IPR036388">
    <property type="entry name" value="WH-like_DNA-bd_sf"/>
</dbReference>
<organism evidence="3 4">
    <name type="scientific">Paenibacillus gansuensis</name>
    <dbReference type="NCBI Taxonomy" id="306542"/>
    <lineage>
        <taxon>Bacteria</taxon>
        <taxon>Bacillati</taxon>
        <taxon>Bacillota</taxon>
        <taxon>Bacilli</taxon>
        <taxon>Bacillales</taxon>
        <taxon>Paenibacillaceae</taxon>
        <taxon>Paenibacillus</taxon>
    </lineage>
</organism>
<reference evidence="4" key="1">
    <citation type="journal article" date="2019" name="Int. J. Syst. Evol. Microbiol.">
        <title>The Global Catalogue of Microorganisms (GCM) 10K type strain sequencing project: providing services to taxonomists for standard genome sequencing and annotation.</title>
        <authorList>
            <consortium name="The Broad Institute Genomics Platform"/>
            <consortium name="The Broad Institute Genome Sequencing Center for Infectious Disease"/>
            <person name="Wu L."/>
            <person name="Ma J."/>
        </authorList>
    </citation>
    <scope>NUCLEOTIDE SEQUENCE [LARGE SCALE GENOMIC DNA]</scope>
    <source>
        <strain evidence="4">KCTC 3950</strain>
    </source>
</reference>
<comment type="caution">
    <text evidence="3">The sequence shown here is derived from an EMBL/GenBank/DDBJ whole genome shotgun (WGS) entry which is preliminary data.</text>
</comment>
<accession>A0ABW5PJY5</accession>